<dbReference type="PANTHER" id="PTHR43657:SF1">
    <property type="entry name" value="ALTERED INHERITANCE OF MITOCHONDRIA PROTEIN 24, MITOCHONDRIAL"/>
    <property type="match status" value="1"/>
</dbReference>
<accession>M2NEM4</accession>
<dbReference type="SUPFAM" id="SSF51219">
    <property type="entry name" value="TRAP-like"/>
    <property type="match status" value="1"/>
</dbReference>
<evidence type="ECO:0000313" key="1">
    <source>
        <dbReference type="EMBL" id="EMD16663.1"/>
    </source>
</evidence>
<dbReference type="Pfam" id="PF01987">
    <property type="entry name" value="AIM24"/>
    <property type="match status" value="1"/>
</dbReference>
<dbReference type="Proteomes" id="UP000011758">
    <property type="component" value="Unassembled WGS sequence"/>
</dbReference>
<dbReference type="PANTHER" id="PTHR43657">
    <property type="entry name" value="TRYPTOPHAN RNA-BINDING ATTENUATOR PROTEIN-LIKE PROTEIN"/>
    <property type="match status" value="1"/>
</dbReference>
<dbReference type="PATRIC" id="fig|999415.3.peg.1236"/>
<dbReference type="InterPro" id="IPR016031">
    <property type="entry name" value="Trp_RNA-bd_attenuator-like_dom"/>
</dbReference>
<dbReference type="NCBIfam" id="TIGR00266">
    <property type="entry name" value="TIGR00266 family protein"/>
    <property type="match status" value="1"/>
</dbReference>
<dbReference type="EMBL" id="AGEJ01000018">
    <property type="protein sequence ID" value="EMD16663.1"/>
    <property type="molecule type" value="Genomic_DNA"/>
</dbReference>
<evidence type="ECO:0000313" key="2">
    <source>
        <dbReference type="Proteomes" id="UP000011758"/>
    </source>
</evidence>
<dbReference type="BioCyc" id="ECAT999415-HMP:GTTI-1251-MONOMER"/>
<proteinExistence type="predicted"/>
<gene>
    <name evidence="1" type="ORF">HMPREF9943_01217</name>
</gene>
<dbReference type="InterPro" id="IPR002838">
    <property type="entry name" value="AIM24"/>
</dbReference>
<organism evidence="1 2">
    <name type="scientific">Eggerthia catenaformis OT 569 = DSM 20559</name>
    <dbReference type="NCBI Taxonomy" id="999415"/>
    <lineage>
        <taxon>Bacteria</taxon>
        <taxon>Bacillati</taxon>
        <taxon>Bacillota</taxon>
        <taxon>Erysipelotrichia</taxon>
        <taxon>Erysipelotrichales</taxon>
        <taxon>Coprobacillaceae</taxon>
        <taxon>Eggerthia</taxon>
    </lineage>
</organism>
<sequence>MKYEIKGSPFPAVLLNLNQGESMLSDSGAMAWMTPGIQMETTSNGGVGKALGRAFSGETLFINKYTAMADGQIAFSSSFPGEIRAVQLQPGQGIVLQKSAFLASTTGVSREVFFSRKFSTGLFGGEGFIMSRYIGPGLLFLEIDGTAVEYDLAAGQQMIIDSGYLAAMSDTCKMDIQRIKGMKNIFLGGEGLFNTVVTGPGHIIIQTMPISSLAGTIGRYIPGGK</sequence>
<keyword evidence="2" id="KW-1185">Reference proteome</keyword>
<reference evidence="1 2" key="1">
    <citation type="submission" date="2013-02" db="EMBL/GenBank/DDBJ databases">
        <title>The Genome Sequence of Lactobacillus catenaformis F0143.</title>
        <authorList>
            <consortium name="The Broad Institute Genome Sequencing Platform"/>
            <person name="Earl A."/>
            <person name="Ward D."/>
            <person name="Feldgarden M."/>
            <person name="Gevers D."/>
            <person name="Izard J."/>
            <person name="Blanton J.M."/>
            <person name="Mathney J."/>
            <person name="Dewhirst F.E."/>
            <person name="Young S.K."/>
            <person name="Zeng Q."/>
            <person name="Gargeya S."/>
            <person name="Fitzgerald M."/>
            <person name="Haas B."/>
            <person name="Abouelleil A."/>
            <person name="Alvarado L."/>
            <person name="Arachchi H.M."/>
            <person name="Berlin A."/>
            <person name="Chapman S.B."/>
            <person name="Gearin G."/>
            <person name="Goldberg J."/>
            <person name="Griggs A."/>
            <person name="Gujja S."/>
            <person name="Hansen M."/>
            <person name="Heiman D."/>
            <person name="Howarth C."/>
            <person name="Larimer J."/>
            <person name="Lui A."/>
            <person name="MacDonald P.J.P."/>
            <person name="McCowen C."/>
            <person name="Montmayeur A."/>
            <person name="Murphy C."/>
            <person name="Neiman D."/>
            <person name="Pearson M."/>
            <person name="Priest M."/>
            <person name="Roberts A."/>
            <person name="Saif S."/>
            <person name="Shea T."/>
            <person name="Sisk P."/>
            <person name="Stolte C."/>
            <person name="Sykes S."/>
            <person name="Wortman J."/>
            <person name="Nusbaum C."/>
            <person name="Birren B."/>
        </authorList>
    </citation>
    <scope>NUCLEOTIDE SEQUENCE [LARGE SCALE GENOMIC DNA]</scope>
    <source>
        <strain evidence="1 2">OT 569</strain>
    </source>
</reference>
<comment type="caution">
    <text evidence="1">The sequence shown here is derived from an EMBL/GenBank/DDBJ whole genome shotgun (WGS) entry which is preliminary data.</text>
</comment>
<dbReference type="AlphaFoldDB" id="M2NEM4"/>
<dbReference type="STRING" id="999415.HMPREF9943_01217"/>
<protein>
    <submittedName>
        <fullName evidence="1">TIGR00266 family protein</fullName>
    </submittedName>
</protein>
<name>M2NEM4_9FIRM</name>
<dbReference type="InterPro" id="IPR036983">
    <property type="entry name" value="AIM24_sf"/>
</dbReference>
<dbReference type="OrthoDB" id="9779518at2"/>
<dbReference type="eggNOG" id="COG2013">
    <property type="taxonomic scope" value="Bacteria"/>
</dbReference>
<dbReference type="RefSeq" id="WP_004803143.1">
    <property type="nucleotide sequence ID" value="NZ_AUGJ01000002.1"/>
</dbReference>
<dbReference type="Gene3D" id="3.60.160.10">
    <property type="entry name" value="Mitochondrial biogenesis AIM24"/>
    <property type="match status" value="1"/>
</dbReference>